<evidence type="ECO:0000256" key="1">
    <source>
        <dbReference type="SAM" id="Phobius"/>
    </source>
</evidence>
<evidence type="ECO:0000313" key="3">
    <source>
        <dbReference type="EMBL" id="OOY34628.1"/>
    </source>
</evidence>
<dbReference type="RefSeq" id="WP_043117202.1">
    <property type="nucleotide sequence ID" value="NZ_JRAA01000002.1"/>
</dbReference>
<dbReference type="EMBL" id="MPNX01000013">
    <property type="protein sequence ID" value="OOY34628.1"/>
    <property type="molecule type" value="Genomic_DNA"/>
</dbReference>
<evidence type="ECO:0000313" key="4">
    <source>
        <dbReference type="Proteomes" id="UP000030856"/>
    </source>
</evidence>
<dbReference type="AlphaFoldDB" id="A0A0B0HAT9"/>
<evidence type="ECO:0000313" key="2">
    <source>
        <dbReference type="EMBL" id="KHF24969.1"/>
    </source>
</evidence>
<keyword evidence="1" id="KW-0472">Membrane</keyword>
<keyword evidence="4" id="KW-1185">Reference proteome</keyword>
<organism evidence="2 4">
    <name type="scientific">Solemya velum gill symbiont</name>
    <dbReference type="NCBI Taxonomy" id="2340"/>
    <lineage>
        <taxon>Bacteria</taxon>
        <taxon>Pseudomonadati</taxon>
        <taxon>Pseudomonadota</taxon>
        <taxon>Gammaproteobacteria</taxon>
        <taxon>sulfur-oxidizing symbionts</taxon>
    </lineage>
</organism>
<reference evidence="3 5" key="2">
    <citation type="submission" date="2016-11" db="EMBL/GenBank/DDBJ databases">
        <title>Mixed transmission modes and dynamic genome evolution in an obligate animal-bacterial symbiosis.</title>
        <authorList>
            <person name="Russell S.L."/>
            <person name="Corbett-Detig R.B."/>
            <person name="Cavanaugh C.M."/>
        </authorList>
    </citation>
    <scope>NUCLEOTIDE SEQUENCE [LARGE SCALE GENOMIC DNA]</scope>
    <source>
        <strain evidence="3">MA-KB16</strain>
    </source>
</reference>
<dbReference type="EMBL" id="JRAA01000002">
    <property type="protein sequence ID" value="KHF24969.1"/>
    <property type="molecule type" value="Genomic_DNA"/>
</dbReference>
<dbReference type="Proteomes" id="UP000030856">
    <property type="component" value="Unassembled WGS sequence"/>
</dbReference>
<dbReference type="Proteomes" id="UP000190962">
    <property type="component" value="Unassembled WGS sequence"/>
</dbReference>
<evidence type="ECO:0000313" key="5">
    <source>
        <dbReference type="Proteomes" id="UP000190962"/>
    </source>
</evidence>
<feature type="transmembrane region" description="Helical" evidence="1">
    <location>
        <begin position="26"/>
        <end position="51"/>
    </location>
</feature>
<sequence>MKLNPNPELNDVIEAIEENNRQHSSIWWIIVIAIGVLLGSVASHISIEAYYKWQTEKRVKESAIIMQEKLEKASQKVADQVRVTAEEKKEDRKKHPEYIQLKQVCEFWQQQVNIQNSQKNRSLRNSACREAEAYLTKPPEEKKP</sequence>
<dbReference type="GeneID" id="86992208"/>
<proteinExistence type="predicted"/>
<reference evidence="2 4" key="1">
    <citation type="journal article" date="2014" name="BMC Genomics">
        <title>The genome of the intracellular bacterium of the coastal bivalve, Solemya velum: a blueprint for thriving in and out of symbiosis.</title>
        <authorList>
            <person name="Dmytrenko O."/>
            <person name="Russell S.L."/>
            <person name="Loo W.T."/>
            <person name="Fontanez K.M."/>
            <person name="Liao L."/>
            <person name="Roeselers G."/>
            <person name="Sharma R."/>
            <person name="Stewart F.J."/>
            <person name="Newton I.L."/>
            <person name="Woyke T."/>
            <person name="Wu D."/>
            <person name="Lang J.M."/>
            <person name="Eisen J.A."/>
            <person name="Cavanaugh C.M."/>
        </authorList>
    </citation>
    <scope>NUCLEOTIDE SEQUENCE [LARGE SCALE GENOMIC DNA]</scope>
    <source>
        <strain evidence="2 4">WH</strain>
    </source>
</reference>
<dbReference type="STRING" id="2340.JV46_08840"/>
<dbReference type="OrthoDB" id="10003132at2"/>
<accession>A0A0B0HAT9</accession>
<gene>
    <name evidence="3" type="ORF">BOV88_09250</name>
    <name evidence="2" type="ORF">JV46_08840</name>
</gene>
<comment type="caution">
    <text evidence="2">The sequence shown here is derived from an EMBL/GenBank/DDBJ whole genome shotgun (WGS) entry which is preliminary data.</text>
</comment>
<keyword evidence="1" id="KW-0812">Transmembrane</keyword>
<name>A0A0B0HAT9_SOVGS</name>
<protein>
    <submittedName>
        <fullName evidence="2">Uncharacterized protein</fullName>
    </submittedName>
</protein>
<keyword evidence="1" id="KW-1133">Transmembrane helix</keyword>